<protein>
    <submittedName>
        <fullName evidence="2">Uncharacterized protein</fullName>
    </submittedName>
</protein>
<keyword evidence="3" id="KW-1185">Reference proteome</keyword>
<reference evidence="2 3" key="1">
    <citation type="journal article" date="2018" name="Front. Plant Sci.">
        <title>Red Clover (Trifolium pratense) and Zigzag Clover (T. medium) - A Picture of Genomic Similarities and Differences.</title>
        <authorList>
            <person name="Dluhosova J."/>
            <person name="Istvanek J."/>
            <person name="Nedelnik J."/>
            <person name="Repkova J."/>
        </authorList>
    </citation>
    <scope>NUCLEOTIDE SEQUENCE [LARGE SCALE GENOMIC DNA]</scope>
    <source>
        <strain evidence="3">cv. 10/8</strain>
        <tissue evidence="2">Leaf</tissue>
    </source>
</reference>
<sequence length="124" mass="13910">SQHLAAAQHQQPQGFPNQQAIKMPFNPFQSSQFAQNPGHQLNQPRAIQKRKVFDLIPIPYSQLLPYLVHNGMLTPIALRPMTAPFLLGTTQRPSANTMLALKATPQTTVERSKRKYKSSSMGNF</sequence>
<evidence type="ECO:0000256" key="1">
    <source>
        <dbReference type="SAM" id="MobiDB-lite"/>
    </source>
</evidence>
<dbReference type="AlphaFoldDB" id="A0A392RG73"/>
<organism evidence="2 3">
    <name type="scientific">Trifolium medium</name>
    <dbReference type="NCBI Taxonomy" id="97028"/>
    <lineage>
        <taxon>Eukaryota</taxon>
        <taxon>Viridiplantae</taxon>
        <taxon>Streptophyta</taxon>
        <taxon>Embryophyta</taxon>
        <taxon>Tracheophyta</taxon>
        <taxon>Spermatophyta</taxon>
        <taxon>Magnoliopsida</taxon>
        <taxon>eudicotyledons</taxon>
        <taxon>Gunneridae</taxon>
        <taxon>Pentapetalae</taxon>
        <taxon>rosids</taxon>
        <taxon>fabids</taxon>
        <taxon>Fabales</taxon>
        <taxon>Fabaceae</taxon>
        <taxon>Papilionoideae</taxon>
        <taxon>50 kb inversion clade</taxon>
        <taxon>NPAAA clade</taxon>
        <taxon>Hologalegina</taxon>
        <taxon>IRL clade</taxon>
        <taxon>Trifolieae</taxon>
        <taxon>Trifolium</taxon>
    </lineage>
</organism>
<evidence type="ECO:0000313" key="3">
    <source>
        <dbReference type="Proteomes" id="UP000265520"/>
    </source>
</evidence>
<dbReference type="Proteomes" id="UP000265520">
    <property type="component" value="Unassembled WGS sequence"/>
</dbReference>
<feature type="region of interest" description="Disordered" evidence="1">
    <location>
        <begin position="1"/>
        <end position="22"/>
    </location>
</feature>
<dbReference type="EMBL" id="LXQA010225039">
    <property type="protein sequence ID" value="MCI35603.1"/>
    <property type="molecule type" value="Genomic_DNA"/>
</dbReference>
<accession>A0A392RG73</accession>
<name>A0A392RG73_9FABA</name>
<feature type="non-terminal residue" evidence="2">
    <location>
        <position position="1"/>
    </location>
</feature>
<comment type="caution">
    <text evidence="2">The sequence shown here is derived from an EMBL/GenBank/DDBJ whole genome shotgun (WGS) entry which is preliminary data.</text>
</comment>
<evidence type="ECO:0000313" key="2">
    <source>
        <dbReference type="EMBL" id="MCI35603.1"/>
    </source>
</evidence>
<feature type="region of interest" description="Disordered" evidence="1">
    <location>
        <begin position="104"/>
        <end position="124"/>
    </location>
</feature>
<feature type="compositionally biased region" description="Low complexity" evidence="1">
    <location>
        <begin position="1"/>
        <end position="19"/>
    </location>
</feature>
<proteinExistence type="predicted"/>